<keyword evidence="2" id="KW-0687">Ribonucleoprotein</keyword>
<dbReference type="GO" id="GO:0005840">
    <property type="term" value="C:ribosome"/>
    <property type="evidence" value="ECO:0007669"/>
    <property type="project" value="UniProtKB-KW"/>
</dbReference>
<reference evidence="4" key="1">
    <citation type="submission" date="2015-01" db="EMBL/GenBank/DDBJ databases">
        <authorList>
            <person name="Aksoy S."/>
            <person name="Warren W."/>
            <person name="Wilson R.K."/>
        </authorList>
    </citation>
    <scope>NUCLEOTIDE SEQUENCE [LARGE SCALE GENOMIC DNA]</scope>
    <source>
        <strain evidence="4">IAEA</strain>
    </source>
</reference>
<evidence type="ECO:0000313" key="3">
    <source>
        <dbReference type="EnsemblMetazoa" id="GPPI004464-PA"/>
    </source>
</evidence>
<dbReference type="GO" id="GO:0006412">
    <property type="term" value="P:translation"/>
    <property type="evidence" value="ECO:0007669"/>
    <property type="project" value="InterPro"/>
</dbReference>
<dbReference type="EnsemblMetazoa" id="GPPI004464-RA">
    <property type="protein sequence ID" value="GPPI004464-PA"/>
    <property type="gene ID" value="GPPI004464"/>
</dbReference>
<evidence type="ECO:0000256" key="2">
    <source>
        <dbReference type="ARBA" id="ARBA00023274"/>
    </source>
</evidence>
<dbReference type="GO" id="GO:0003735">
    <property type="term" value="F:structural constituent of ribosome"/>
    <property type="evidence" value="ECO:0007669"/>
    <property type="project" value="InterPro"/>
</dbReference>
<dbReference type="GO" id="GO:1990904">
    <property type="term" value="C:ribonucleoprotein complex"/>
    <property type="evidence" value="ECO:0007669"/>
    <property type="project" value="UniProtKB-KW"/>
</dbReference>
<protein>
    <submittedName>
        <fullName evidence="3">Uncharacterized protein</fullName>
    </submittedName>
</protein>
<dbReference type="STRING" id="67801.A0A1B0AQ19"/>
<keyword evidence="4" id="KW-1185">Reference proteome</keyword>
<dbReference type="EMBL" id="JXJN01001646">
    <property type="status" value="NOT_ANNOTATED_CDS"/>
    <property type="molecule type" value="Genomic_DNA"/>
</dbReference>
<evidence type="ECO:0000256" key="1">
    <source>
        <dbReference type="ARBA" id="ARBA00022980"/>
    </source>
</evidence>
<reference evidence="3" key="2">
    <citation type="submission" date="2020-05" db="UniProtKB">
        <authorList>
            <consortium name="EnsemblMetazoa"/>
        </authorList>
    </citation>
    <scope>IDENTIFICATION</scope>
    <source>
        <strain evidence="3">IAEA</strain>
    </source>
</reference>
<dbReference type="InterPro" id="IPR012678">
    <property type="entry name" value="Ribosomal_uL23/eL15/eS24_sf"/>
</dbReference>
<organism evidence="3 4">
    <name type="scientific">Glossina palpalis gambiensis</name>
    <dbReference type="NCBI Taxonomy" id="67801"/>
    <lineage>
        <taxon>Eukaryota</taxon>
        <taxon>Metazoa</taxon>
        <taxon>Ecdysozoa</taxon>
        <taxon>Arthropoda</taxon>
        <taxon>Hexapoda</taxon>
        <taxon>Insecta</taxon>
        <taxon>Pterygota</taxon>
        <taxon>Neoptera</taxon>
        <taxon>Endopterygota</taxon>
        <taxon>Diptera</taxon>
        <taxon>Brachycera</taxon>
        <taxon>Muscomorpha</taxon>
        <taxon>Hippoboscoidea</taxon>
        <taxon>Glossinidae</taxon>
        <taxon>Glossina</taxon>
    </lineage>
</organism>
<evidence type="ECO:0000313" key="4">
    <source>
        <dbReference type="Proteomes" id="UP000092460"/>
    </source>
</evidence>
<name>A0A1B0AQ19_9MUSC</name>
<dbReference type="Proteomes" id="UP000092460">
    <property type="component" value="Unassembled WGS sequence"/>
</dbReference>
<dbReference type="Gene3D" id="3.30.70.3370">
    <property type="match status" value="1"/>
</dbReference>
<accession>A0A1B0AQ19</accession>
<dbReference type="InterPro" id="IPR053709">
    <property type="entry name" value="eRP_eS24_sf"/>
</dbReference>
<proteinExistence type="predicted"/>
<dbReference type="SUPFAM" id="SSF54189">
    <property type="entry name" value="Ribosomal proteins S24e, L23 and L15e"/>
    <property type="match status" value="1"/>
</dbReference>
<sequence length="71" mass="8259">MVDPLKIFWVLTNSTYLVFMQSSLTRITIIGFALIYDILDFGKQFEPKYRLARMKKVRGTAKAKIAQSTRK</sequence>
<dbReference type="AlphaFoldDB" id="A0A1B0AQ19"/>
<dbReference type="VEuPathDB" id="VectorBase:GPPI004464"/>
<keyword evidence="1" id="KW-0689">Ribosomal protein</keyword>